<dbReference type="CDD" id="cd03392">
    <property type="entry name" value="PAP2_like_2"/>
    <property type="match status" value="1"/>
</dbReference>
<feature type="transmembrane region" description="Helical" evidence="1">
    <location>
        <begin position="9"/>
        <end position="30"/>
    </location>
</feature>
<reference evidence="5 6" key="1">
    <citation type="journal article" date="2016" name="PLoS ONE">
        <title>The Identification of Novel Diagnostic Marker Genes for the Detection of Beer Spoiling Pediococcus damnosus Strains Using the BlAst Diagnostic Gene findEr.</title>
        <authorList>
            <person name="Behr J."/>
            <person name="Geissler A.J."/>
            <person name="Schmid J."/>
            <person name="Zehe A."/>
            <person name="Vogel R.F."/>
        </authorList>
    </citation>
    <scope>NUCLEOTIDE SEQUENCE [LARGE SCALE GENOMIC DNA]</scope>
    <source>
        <strain evidence="3 6">TMW 2.1533</strain>
        <strain evidence="4 5">TMW 2.1535</strain>
    </source>
</reference>
<dbReference type="RefSeq" id="WP_046871702.1">
    <property type="nucleotide sequence ID" value="NZ_BAAAXI010000019.1"/>
</dbReference>
<evidence type="ECO:0000259" key="2">
    <source>
        <dbReference type="SMART" id="SM00014"/>
    </source>
</evidence>
<feature type="domain" description="Phosphatidic acid phosphatase type 2/haloperoxidase" evidence="2">
    <location>
        <begin position="89"/>
        <end position="201"/>
    </location>
</feature>
<dbReference type="AlphaFoldDB" id="A0A143B1U6"/>
<keyword evidence="1" id="KW-0812">Transmembrane</keyword>
<dbReference type="Pfam" id="PF01569">
    <property type="entry name" value="PAP2"/>
    <property type="match status" value="1"/>
</dbReference>
<keyword evidence="1" id="KW-1133">Transmembrane helix</keyword>
<dbReference type="OrthoDB" id="9789113at2"/>
<evidence type="ECO:0000313" key="5">
    <source>
        <dbReference type="Proteomes" id="UP000076244"/>
    </source>
</evidence>
<gene>
    <name evidence="3" type="ORF">ADU70_0847</name>
    <name evidence="4" type="ORF">ADU72_1876</name>
</gene>
<dbReference type="InterPro" id="IPR000326">
    <property type="entry name" value="PAP2/HPO"/>
</dbReference>
<dbReference type="KEGG" id="pdm:ADU72_1876"/>
<keyword evidence="5" id="KW-1185">Reference proteome</keyword>
<evidence type="ECO:0000313" key="4">
    <source>
        <dbReference type="EMBL" id="AMV67797.1"/>
    </source>
</evidence>
<dbReference type="EMBL" id="CP012288">
    <property type="protein sequence ID" value="AMV67797.1"/>
    <property type="molecule type" value="Genomic_DNA"/>
</dbReference>
<evidence type="ECO:0000313" key="6">
    <source>
        <dbReference type="Proteomes" id="UP000076405"/>
    </source>
</evidence>
<feature type="transmembrane region" description="Helical" evidence="1">
    <location>
        <begin position="57"/>
        <end position="82"/>
    </location>
</feature>
<dbReference type="SMART" id="SM00014">
    <property type="entry name" value="acidPPc"/>
    <property type="match status" value="1"/>
</dbReference>
<dbReference type="Gene3D" id="1.20.144.10">
    <property type="entry name" value="Phosphatidic acid phosphatase type 2/haloperoxidase"/>
    <property type="match status" value="2"/>
</dbReference>
<accession>A0A143B1U6</accession>
<feature type="transmembrane region" description="Helical" evidence="1">
    <location>
        <begin position="158"/>
        <end position="180"/>
    </location>
</feature>
<keyword evidence="1" id="KW-0472">Membrane</keyword>
<feature type="transmembrane region" description="Helical" evidence="1">
    <location>
        <begin position="131"/>
        <end position="151"/>
    </location>
</feature>
<dbReference type="PANTHER" id="PTHR14969:SF13">
    <property type="entry name" value="AT30094P"/>
    <property type="match status" value="1"/>
</dbReference>
<dbReference type="EMBL" id="CP012275">
    <property type="protein sequence ID" value="AMV62343.1"/>
    <property type="molecule type" value="Genomic_DNA"/>
</dbReference>
<evidence type="ECO:0000313" key="3">
    <source>
        <dbReference type="EMBL" id="AMV62343.1"/>
    </source>
</evidence>
<proteinExistence type="predicted"/>
<organism evidence="3 6">
    <name type="scientific">Pediococcus damnosus</name>
    <dbReference type="NCBI Taxonomy" id="51663"/>
    <lineage>
        <taxon>Bacteria</taxon>
        <taxon>Bacillati</taxon>
        <taxon>Bacillota</taxon>
        <taxon>Bacilli</taxon>
        <taxon>Lactobacillales</taxon>
        <taxon>Lactobacillaceae</taxon>
        <taxon>Pediococcus</taxon>
    </lineage>
</organism>
<name>A0A143B1U6_9LACO</name>
<feature type="transmembrane region" description="Helical" evidence="1">
    <location>
        <begin position="186"/>
        <end position="205"/>
    </location>
</feature>
<dbReference type="SUPFAM" id="SSF48317">
    <property type="entry name" value="Acid phosphatase/Vanadium-dependent haloperoxidase"/>
    <property type="match status" value="1"/>
</dbReference>
<dbReference type="Proteomes" id="UP000076405">
    <property type="component" value="Chromosome"/>
</dbReference>
<dbReference type="InterPro" id="IPR036938">
    <property type="entry name" value="PAP2/HPO_sf"/>
</dbReference>
<dbReference type="GeneID" id="57277056"/>
<sequence>MSSTKQHHLWLILGLITGVLFIWLTLSVYLQTNFVKEFDQIIATFIQTNRTPGKTSFFLFITTLGNPLPHIGFILLLVAWLIYSKHYRLLSFAALALLLDTSGNQVIKQLIERPRPLHKLISIGGYSFPSGHSTGTTVLLGSIMIIAAVLVKTNWRRWLIYLGSFMGILLIGISRIYLNVHYPTDVLGGFLLGTTIVLLTAYFVLPGKKELIQK</sequence>
<dbReference type="PANTHER" id="PTHR14969">
    <property type="entry name" value="SPHINGOSINE-1-PHOSPHATE PHOSPHOHYDROLASE"/>
    <property type="match status" value="1"/>
</dbReference>
<evidence type="ECO:0000256" key="1">
    <source>
        <dbReference type="SAM" id="Phobius"/>
    </source>
</evidence>
<protein>
    <submittedName>
        <fullName evidence="3">Membrane-associated phospholipid phosphatase</fullName>
    </submittedName>
</protein>
<dbReference type="Proteomes" id="UP000076244">
    <property type="component" value="Chromosome"/>
</dbReference>